<comment type="caution">
    <text evidence="2">The sequence shown here is derived from an EMBL/GenBank/DDBJ whole genome shotgun (WGS) entry which is preliminary data.</text>
</comment>
<dbReference type="RefSeq" id="WP_120466280.1">
    <property type="nucleotide sequence ID" value="NZ_RAYQ01000001.1"/>
</dbReference>
<dbReference type="AlphaFoldDB" id="A0A3A9AT21"/>
<organism evidence="2 3">
    <name type="scientific">Parablautia intestinalis</name>
    <dbReference type="NCBI Taxonomy" id="2320100"/>
    <lineage>
        <taxon>Bacteria</taxon>
        <taxon>Bacillati</taxon>
        <taxon>Bacillota</taxon>
        <taxon>Clostridia</taxon>
        <taxon>Lachnospirales</taxon>
        <taxon>Lachnospiraceae</taxon>
        <taxon>Parablautia</taxon>
    </lineage>
</organism>
<dbReference type="Proteomes" id="UP000280696">
    <property type="component" value="Unassembled WGS sequence"/>
</dbReference>
<feature type="domain" description="YoaP-like" evidence="1">
    <location>
        <begin position="12"/>
        <end position="38"/>
    </location>
</feature>
<accession>A0A3A9AT21</accession>
<evidence type="ECO:0000259" key="1">
    <source>
        <dbReference type="Pfam" id="PF14268"/>
    </source>
</evidence>
<evidence type="ECO:0000313" key="3">
    <source>
        <dbReference type="Proteomes" id="UP000280696"/>
    </source>
</evidence>
<gene>
    <name evidence="2" type="ORF">D7V94_01180</name>
</gene>
<dbReference type="Pfam" id="PF14268">
    <property type="entry name" value="YoaP"/>
    <property type="match status" value="1"/>
</dbReference>
<sequence>MTRIFRSCPKECPFTLYNLFYDGQLVIHEILPEKKLDKILAGKGV</sequence>
<keyword evidence="3" id="KW-1185">Reference proteome</keyword>
<dbReference type="InterPro" id="IPR025685">
    <property type="entry name" value="YoaP-like_dom"/>
</dbReference>
<proteinExistence type="predicted"/>
<evidence type="ECO:0000313" key="2">
    <source>
        <dbReference type="EMBL" id="RKI94359.1"/>
    </source>
</evidence>
<name>A0A3A9AT21_9FIRM</name>
<reference evidence="2 3" key="1">
    <citation type="submission" date="2018-09" db="EMBL/GenBank/DDBJ databases">
        <title>Murine metabolic-syndrome-specific gut microbial biobank.</title>
        <authorList>
            <person name="Liu C."/>
        </authorList>
    </citation>
    <scope>NUCLEOTIDE SEQUENCE [LARGE SCALE GENOMIC DNA]</scope>
    <source>
        <strain evidence="2 3">0.1xD8-82</strain>
    </source>
</reference>
<protein>
    <recommendedName>
        <fullName evidence="1">YoaP-like domain-containing protein</fullName>
    </recommendedName>
</protein>
<dbReference type="EMBL" id="RAYQ01000001">
    <property type="protein sequence ID" value="RKI94359.1"/>
    <property type="molecule type" value="Genomic_DNA"/>
</dbReference>